<evidence type="ECO:0000313" key="7">
    <source>
        <dbReference type="Proteomes" id="UP000652761"/>
    </source>
</evidence>
<feature type="coiled-coil region" evidence="3">
    <location>
        <begin position="135"/>
        <end position="215"/>
    </location>
</feature>
<dbReference type="GO" id="GO:0009903">
    <property type="term" value="P:chloroplast avoidance movement"/>
    <property type="evidence" value="ECO:0007669"/>
    <property type="project" value="TreeGrafter"/>
</dbReference>
<feature type="compositionally biased region" description="Basic and acidic residues" evidence="4">
    <location>
        <begin position="346"/>
        <end position="355"/>
    </location>
</feature>
<feature type="signal peptide" evidence="5">
    <location>
        <begin position="1"/>
        <end position="19"/>
    </location>
</feature>
<dbReference type="PANTHER" id="PTHR32054:SF2">
    <property type="entry name" value="PROTEIN PLASTID MOVEMENT IMPAIRED 2"/>
    <property type="match status" value="1"/>
</dbReference>
<name>A0A843UF68_COLES</name>
<protein>
    <recommendedName>
        <fullName evidence="8">Protein PLASTID MOVEMENT IMPAIRED 2</fullName>
    </recommendedName>
</protein>
<evidence type="ECO:0000256" key="5">
    <source>
        <dbReference type="SAM" id="SignalP"/>
    </source>
</evidence>
<comment type="caution">
    <text evidence="6">The sequence shown here is derived from an EMBL/GenBank/DDBJ whole genome shotgun (WGS) entry which is preliminary data.</text>
</comment>
<feature type="region of interest" description="Disordered" evidence="4">
    <location>
        <begin position="643"/>
        <end position="676"/>
    </location>
</feature>
<feature type="coiled-coil region" evidence="3">
    <location>
        <begin position="445"/>
        <end position="518"/>
    </location>
</feature>
<dbReference type="GO" id="GO:0009904">
    <property type="term" value="P:chloroplast accumulation movement"/>
    <property type="evidence" value="ECO:0007669"/>
    <property type="project" value="TreeGrafter"/>
</dbReference>
<organism evidence="6 7">
    <name type="scientific">Colocasia esculenta</name>
    <name type="common">Wild taro</name>
    <name type="synonym">Arum esculentum</name>
    <dbReference type="NCBI Taxonomy" id="4460"/>
    <lineage>
        <taxon>Eukaryota</taxon>
        <taxon>Viridiplantae</taxon>
        <taxon>Streptophyta</taxon>
        <taxon>Embryophyta</taxon>
        <taxon>Tracheophyta</taxon>
        <taxon>Spermatophyta</taxon>
        <taxon>Magnoliopsida</taxon>
        <taxon>Liliopsida</taxon>
        <taxon>Araceae</taxon>
        <taxon>Aroideae</taxon>
        <taxon>Colocasieae</taxon>
        <taxon>Colocasia</taxon>
    </lineage>
</organism>
<comment type="similarity">
    <text evidence="1">Belongs to the WEB family.</text>
</comment>
<feature type="coiled-coil region" evidence="3">
    <location>
        <begin position="361"/>
        <end position="412"/>
    </location>
</feature>
<feature type="region of interest" description="Disordered" evidence="4">
    <location>
        <begin position="339"/>
        <end position="360"/>
    </location>
</feature>
<proteinExistence type="inferred from homology"/>
<reference evidence="6" key="1">
    <citation type="submission" date="2017-07" db="EMBL/GenBank/DDBJ databases">
        <title>Taro Niue Genome Assembly and Annotation.</title>
        <authorList>
            <person name="Atibalentja N."/>
            <person name="Keating K."/>
            <person name="Fields C.J."/>
        </authorList>
    </citation>
    <scope>NUCLEOTIDE SEQUENCE</scope>
    <source>
        <strain evidence="6">Niue_2</strain>
        <tissue evidence="6">Leaf</tissue>
    </source>
</reference>
<feature type="coiled-coil region" evidence="3">
    <location>
        <begin position="283"/>
        <end position="327"/>
    </location>
</feature>
<feature type="compositionally biased region" description="Polar residues" evidence="4">
    <location>
        <begin position="664"/>
        <end position="675"/>
    </location>
</feature>
<dbReference type="AlphaFoldDB" id="A0A843UF68"/>
<evidence type="ECO:0000256" key="4">
    <source>
        <dbReference type="SAM" id="MobiDB-lite"/>
    </source>
</evidence>
<accession>A0A843UF68</accession>
<keyword evidence="5" id="KW-0732">Signal</keyword>
<dbReference type="InterPro" id="IPR008545">
    <property type="entry name" value="Web"/>
</dbReference>
<dbReference type="Pfam" id="PF05701">
    <property type="entry name" value="WEMBL"/>
    <property type="match status" value="1"/>
</dbReference>
<feature type="coiled-coil region" evidence="3">
    <location>
        <begin position="568"/>
        <end position="626"/>
    </location>
</feature>
<keyword evidence="2 3" id="KW-0175">Coiled coil</keyword>
<feature type="chain" id="PRO_5032665661" description="Protein PLASTID MOVEMENT IMPAIRED 2" evidence="5">
    <location>
        <begin position="20"/>
        <end position="699"/>
    </location>
</feature>
<dbReference type="Proteomes" id="UP000652761">
    <property type="component" value="Unassembled WGS sequence"/>
</dbReference>
<dbReference type="GO" id="GO:0005829">
    <property type="term" value="C:cytosol"/>
    <property type="evidence" value="ECO:0007669"/>
    <property type="project" value="TreeGrafter"/>
</dbReference>
<dbReference type="PANTHER" id="PTHR32054">
    <property type="entry name" value="HEAVY CHAIN, PUTATIVE, EXPRESSED-RELATED-RELATED"/>
    <property type="match status" value="1"/>
</dbReference>
<evidence type="ECO:0000313" key="6">
    <source>
        <dbReference type="EMBL" id="MQL79843.1"/>
    </source>
</evidence>
<gene>
    <name evidence="6" type="ORF">Taro_012292</name>
</gene>
<dbReference type="EMBL" id="NMUH01000478">
    <property type="protein sequence ID" value="MQL79843.1"/>
    <property type="molecule type" value="Genomic_DNA"/>
</dbReference>
<keyword evidence="7" id="KW-1185">Reference proteome</keyword>
<evidence type="ECO:0000256" key="1">
    <source>
        <dbReference type="ARBA" id="ARBA00005485"/>
    </source>
</evidence>
<dbReference type="OrthoDB" id="685331at2759"/>
<evidence type="ECO:0008006" key="8">
    <source>
        <dbReference type="Google" id="ProtNLM"/>
    </source>
</evidence>
<evidence type="ECO:0000256" key="3">
    <source>
        <dbReference type="SAM" id="Coils"/>
    </source>
</evidence>
<sequence>MGAASSSLVCVVAAAPASAQPLLQLLVEDSWLEAQESAATEAEAEFPFPGSRTRKIQVHTFLDFPGMKSEAADRVGSVSSAISLFGERIHGRKQERNKAHFSSLEESSSNTRELHLANKNIGRFSELKRSAEYERARAESELSSTRKTVKELRSQIEESTAKAKFHKEETQILKNPETPEGQRATAGGQAGNHKYEELMKELESLKEELSKLKLDMFHAFEGKVNAEKETEALEMKAATYMNMVGELVKEIENVNEEHVLVEIARLEAVREAKEVDAQREAAFAQYSKKIKQAKDQIREMTKEVSKVKSLEEKLAATNEDLNVLQCEMELVRAMMKNSNDSDAVNEEEKRRREAMESGDLLRSAKSQLEAAKKELVSVKDEGFQLMASMDAVREELKQISKETDRLRRLEEKHDLTVQNLNSKLLRAKSRLEVVTASEEKARGIVSNLGVALQQLQSEAECARKEKEQTIKDTEIIEMDITKTDIEIGLAEQRLEAAIEELERVKASEAAALDRLKLLSERALKARASSGQHSSFIRISKFEYEYLIGHAEGAKKVADKKVAAAQAWVEALKASEKEMMMKIEMAQREIRDLEVVEVKEINRMQKSLTLEKELESELSKYRELEGEAIDTNLQLVAAPRKSLKENGVPTTPRKSRIRRRSSISYGTRQFPRSPSITLRRKKVMPSLVKFLQGRRSSKHK</sequence>
<evidence type="ECO:0000256" key="2">
    <source>
        <dbReference type="ARBA" id="ARBA00023054"/>
    </source>
</evidence>